<keyword evidence="2" id="KW-1185">Reference proteome</keyword>
<comment type="caution">
    <text evidence="1">The sequence shown here is derived from an EMBL/GenBank/DDBJ whole genome shotgun (WGS) entry which is preliminary data.</text>
</comment>
<proteinExistence type="predicted"/>
<accession>A0A246BTN7</accession>
<protein>
    <submittedName>
        <fullName evidence="1">Uncharacterized protein</fullName>
    </submittedName>
</protein>
<reference evidence="1 2" key="1">
    <citation type="submission" date="2017-05" db="EMBL/GenBank/DDBJ databases">
        <title>De novo genome assembly of Deniococcus indicus strain DR1.</title>
        <authorList>
            <person name="Chauhan D."/>
            <person name="Yennamalli R.M."/>
            <person name="Priyadarshini R."/>
        </authorList>
    </citation>
    <scope>NUCLEOTIDE SEQUENCE [LARGE SCALE GENOMIC DNA]</scope>
    <source>
        <strain evidence="1 2">DR1</strain>
    </source>
</reference>
<dbReference type="OrthoDB" id="1551421at2"/>
<sequence length="186" mass="20259">MNSALAAPNADAAEILRHVYHGSGVTRAELTRTLEVRAGIVAAALDAFKDAGLIHFDDLRYYPSLNDDTDVTARREYARLSGARSCRTCGCTDQWACEGGCDWVDEDLCSTCDPTVMRLNQRTSFVVVENDATYVETELADDECVRLNIRRGESVCAVILTPSEAIAVATKLLMYASAAENDGELL</sequence>
<gene>
    <name evidence="1" type="ORF">CBQ26_00890</name>
</gene>
<dbReference type="AlphaFoldDB" id="A0A246BTN7"/>
<dbReference type="Proteomes" id="UP000197208">
    <property type="component" value="Unassembled WGS sequence"/>
</dbReference>
<dbReference type="RefSeq" id="WP_088246741.1">
    <property type="nucleotide sequence ID" value="NZ_NHMK01000003.1"/>
</dbReference>
<name>A0A246BTN7_9DEIO</name>
<evidence type="ECO:0000313" key="2">
    <source>
        <dbReference type="Proteomes" id="UP000197208"/>
    </source>
</evidence>
<organism evidence="1 2">
    <name type="scientific">Deinococcus indicus</name>
    <dbReference type="NCBI Taxonomy" id="223556"/>
    <lineage>
        <taxon>Bacteria</taxon>
        <taxon>Thermotogati</taxon>
        <taxon>Deinococcota</taxon>
        <taxon>Deinococci</taxon>
        <taxon>Deinococcales</taxon>
        <taxon>Deinococcaceae</taxon>
        <taxon>Deinococcus</taxon>
    </lineage>
</organism>
<dbReference type="EMBL" id="NHMK01000003">
    <property type="protein sequence ID" value="OWL99049.1"/>
    <property type="molecule type" value="Genomic_DNA"/>
</dbReference>
<evidence type="ECO:0000313" key="1">
    <source>
        <dbReference type="EMBL" id="OWL99049.1"/>
    </source>
</evidence>